<dbReference type="AlphaFoldDB" id="A0A9N7W0H8"/>
<comment type="caution">
    <text evidence="2">The sequence shown here is derived from an EMBL/GenBank/DDBJ whole genome shotgun (WGS) entry which is preliminary data.</text>
</comment>
<feature type="region of interest" description="Disordered" evidence="1">
    <location>
        <begin position="1"/>
        <end position="48"/>
    </location>
</feature>
<dbReference type="EMBL" id="CADEAL010004354">
    <property type="protein sequence ID" value="CAB1457705.1"/>
    <property type="molecule type" value="Genomic_DNA"/>
</dbReference>
<evidence type="ECO:0000256" key="1">
    <source>
        <dbReference type="SAM" id="MobiDB-lite"/>
    </source>
</evidence>
<keyword evidence="3" id="KW-1185">Reference proteome</keyword>
<reference evidence="2" key="1">
    <citation type="submission" date="2020-03" db="EMBL/GenBank/DDBJ databases">
        <authorList>
            <person name="Weist P."/>
        </authorList>
    </citation>
    <scope>NUCLEOTIDE SEQUENCE</scope>
</reference>
<organism evidence="2 3">
    <name type="scientific">Pleuronectes platessa</name>
    <name type="common">European plaice</name>
    <dbReference type="NCBI Taxonomy" id="8262"/>
    <lineage>
        <taxon>Eukaryota</taxon>
        <taxon>Metazoa</taxon>
        <taxon>Chordata</taxon>
        <taxon>Craniata</taxon>
        <taxon>Vertebrata</taxon>
        <taxon>Euteleostomi</taxon>
        <taxon>Actinopterygii</taxon>
        <taxon>Neopterygii</taxon>
        <taxon>Teleostei</taxon>
        <taxon>Neoteleostei</taxon>
        <taxon>Acanthomorphata</taxon>
        <taxon>Carangaria</taxon>
        <taxon>Pleuronectiformes</taxon>
        <taxon>Pleuronectoidei</taxon>
        <taxon>Pleuronectidae</taxon>
        <taxon>Pleuronectes</taxon>
    </lineage>
</organism>
<proteinExistence type="predicted"/>
<sequence>MEEKKGPRFSPLDGLGGSNGQFSFSSSREDIFIPSPARSNYKEDCPSRRRRRRRKKWGKLCALFLSIPLDEYGLWQSEVSTGTVPFKGKRIKIKGWIWKQLHGINAGTRMWQLRVHCGRSFPAERKDVQGQKLEELRRGWRDISLDRRLREEMLLRDSEGTDTWERWGRDN</sequence>
<protein>
    <submittedName>
        <fullName evidence="2">Uncharacterized protein</fullName>
    </submittedName>
</protein>
<dbReference type="Proteomes" id="UP001153269">
    <property type="component" value="Unassembled WGS sequence"/>
</dbReference>
<name>A0A9N7W0H8_PLEPL</name>
<gene>
    <name evidence="2" type="ORF">PLEPLA_LOCUS45529</name>
</gene>
<evidence type="ECO:0000313" key="2">
    <source>
        <dbReference type="EMBL" id="CAB1457705.1"/>
    </source>
</evidence>
<accession>A0A9N7W0H8</accession>
<evidence type="ECO:0000313" key="3">
    <source>
        <dbReference type="Proteomes" id="UP001153269"/>
    </source>
</evidence>